<dbReference type="Gene3D" id="3.40.50.620">
    <property type="entry name" value="HUPs"/>
    <property type="match status" value="1"/>
</dbReference>
<dbReference type="PRINTS" id="PR01038">
    <property type="entry name" value="TRNASYNTHARG"/>
</dbReference>
<dbReference type="InterPro" id="IPR036695">
    <property type="entry name" value="Arg-tRNA-synth_N_sf"/>
</dbReference>
<dbReference type="OrthoDB" id="9803211at2"/>
<dbReference type="EC" id="6.1.1.19" evidence="10"/>
<dbReference type="InterPro" id="IPR035684">
    <property type="entry name" value="ArgRS_core"/>
</dbReference>
<dbReference type="FunFam" id="1.10.730.10:FF:000008">
    <property type="entry name" value="Arginine--tRNA ligase"/>
    <property type="match status" value="1"/>
</dbReference>
<dbReference type="EMBL" id="CP029352">
    <property type="protein sequence ID" value="AWK85120.1"/>
    <property type="molecule type" value="Genomic_DNA"/>
</dbReference>
<dbReference type="HAMAP" id="MF_00123">
    <property type="entry name" value="Arg_tRNA_synth"/>
    <property type="match status" value="1"/>
</dbReference>
<reference evidence="15" key="1">
    <citation type="submission" date="2018-05" db="EMBL/GenBank/DDBJ databases">
        <title>Azospirillum thermophila sp. nov., a novel isolated from hot spring.</title>
        <authorList>
            <person name="Zhao Z."/>
        </authorList>
    </citation>
    <scope>NUCLEOTIDE SEQUENCE [LARGE SCALE GENOMIC DNA]</scope>
    <source>
        <strain evidence="15">CFH 70021</strain>
    </source>
</reference>
<dbReference type="SMART" id="SM00836">
    <property type="entry name" value="DALR_1"/>
    <property type="match status" value="1"/>
</dbReference>
<keyword evidence="5 10" id="KW-0547">Nucleotide-binding</keyword>
<dbReference type="Pfam" id="PF05746">
    <property type="entry name" value="DALR_1"/>
    <property type="match status" value="1"/>
</dbReference>
<dbReference type="CDD" id="cd00671">
    <property type="entry name" value="ArgRS_core"/>
    <property type="match status" value="1"/>
</dbReference>
<dbReference type="PANTHER" id="PTHR11956:SF5">
    <property type="entry name" value="ARGININE--TRNA LIGASE, CYTOPLASMIC"/>
    <property type="match status" value="1"/>
</dbReference>
<comment type="catalytic activity">
    <reaction evidence="9 10">
        <text>tRNA(Arg) + L-arginine + ATP = L-arginyl-tRNA(Arg) + AMP + diphosphate</text>
        <dbReference type="Rhea" id="RHEA:20301"/>
        <dbReference type="Rhea" id="RHEA-COMP:9658"/>
        <dbReference type="Rhea" id="RHEA-COMP:9673"/>
        <dbReference type="ChEBI" id="CHEBI:30616"/>
        <dbReference type="ChEBI" id="CHEBI:32682"/>
        <dbReference type="ChEBI" id="CHEBI:33019"/>
        <dbReference type="ChEBI" id="CHEBI:78442"/>
        <dbReference type="ChEBI" id="CHEBI:78513"/>
        <dbReference type="ChEBI" id="CHEBI:456215"/>
        <dbReference type="EC" id="6.1.1.19"/>
    </reaction>
</comment>
<evidence type="ECO:0000256" key="8">
    <source>
        <dbReference type="ARBA" id="ARBA00023146"/>
    </source>
</evidence>
<evidence type="ECO:0000256" key="3">
    <source>
        <dbReference type="ARBA" id="ARBA00022490"/>
    </source>
</evidence>
<feature type="domain" description="Arginyl tRNA synthetase N-terminal" evidence="13">
    <location>
        <begin position="5"/>
        <end position="94"/>
    </location>
</feature>
<proteinExistence type="inferred from homology"/>
<evidence type="ECO:0000256" key="6">
    <source>
        <dbReference type="ARBA" id="ARBA00022840"/>
    </source>
</evidence>
<evidence type="ECO:0000256" key="10">
    <source>
        <dbReference type="HAMAP-Rule" id="MF_00123"/>
    </source>
</evidence>
<dbReference type="SUPFAM" id="SSF52374">
    <property type="entry name" value="Nucleotidylyl transferase"/>
    <property type="match status" value="1"/>
</dbReference>
<evidence type="ECO:0000256" key="5">
    <source>
        <dbReference type="ARBA" id="ARBA00022741"/>
    </source>
</evidence>
<evidence type="ECO:0000256" key="9">
    <source>
        <dbReference type="ARBA" id="ARBA00049339"/>
    </source>
</evidence>
<dbReference type="SUPFAM" id="SSF47323">
    <property type="entry name" value="Anticodon-binding domain of a subclass of class I aminoacyl-tRNA synthetases"/>
    <property type="match status" value="1"/>
</dbReference>
<comment type="similarity">
    <text evidence="2 10 11">Belongs to the class-I aminoacyl-tRNA synthetase family.</text>
</comment>
<gene>
    <name evidence="10" type="primary">argS</name>
    <name evidence="14" type="ORF">DEW08_02040</name>
</gene>
<evidence type="ECO:0000256" key="1">
    <source>
        <dbReference type="ARBA" id="ARBA00004496"/>
    </source>
</evidence>
<dbReference type="GO" id="GO:0004814">
    <property type="term" value="F:arginine-tRNA ligase activity"/>
    <property type="evidence" value="ECO:0007669"/>
    <property type="project" value="UniProtKB-UniRule"/>
</dbReference>
<keyword evidence="7 10" id="KW-0648">Protein biosynthesis</keyword>
<accession>A0A2S2CL68</accession>
<dbReference type="GO" id="GO:0006420">
    <property type="term" value="P:arginyl-tRNA aminoacylation"/>
    <property type="evidence" value="ECO:0007669"/>
    <property type="project" value="UniProtKB-UniRule"/>
</dbReference>
<name>A0A2S2CL68_9PROT</name>
<comment type="subunit">
    <text evidence="10">Monomer.</text>
</comment>
<evidence type="ECO:0000259" key="13">
    <source>
        <dbReference type="SMART" id="SM01016"/>
    </source>
</evidence>
<comment type="caution">
    <text evidence="10">Lacks conserved residue(s) required for the propagation of feature annotation.</text>
</comment>
<dbReference type="KEGG" id="azz:DEW08_02040"/>
<dbReference type="NCBIfam" id="TIGR00456">
    <property type="entry name" value="argS"/>
    <property type="match status" value="1"/>
</dbReference>
<keyword evidence="6 10" id="KW-0067">ATP-binding</keyword>
<dbReference type="SMART" id="SM01016">
    <property type="entry name" value="Arg_tRNA_synt_N"/>
    <property type="match status" value="1"/>
</dbReference>
<dbReference type="Gene3D" id="3.30.1360.70">
    <property type="entry name" value="Arginyl tRNA synthetase N-terminal domain"/>
    <property type="match status" value="1"/>
</dbReference>
<dbReference type="Proteomes" id="UP000245629">
    <property type="component" value="Chromosome 1"/>
</dbReference>
<dbReference type="GO" id="GO:0005524">
    <property type="term" value="F:ATP binding"/>
    <property type="evidence" value="ECO:0007669"/>
    <property type="project" value="UniProtKB-UniRule"/>
</dbReference>
<dbReference type="GO" id="GO:0005737">
    <property type="term" value="C:cytoplasm"/>
    <property type="evidence" value="ECO:0007669"/>
    <property type="project" value="UniProtKB-SubCell"/>
</dbReference>
<dbReference type="InterPro" id="IPR008909">
    <property type="entry name" value="DALR_anticod-bd"/>
</dbReference>
<evidence type="ECO:0000259" key="12">
    <source>
        <dbReference type="SMART" id="SM00836"/>
    </source>
</evidence>
<keyword evidence="3 10" id="KW-0963">Cytoplasm</keyword>
<organism evidence="14 15">
    <name type="scientific">Azospirillum thermophilum</name>
    <dbReference type="NCBI Taxonomy" id="2202148"/>
    <lineage>
        <taxon>Bacteria</taxon>
        <taxon>Pseudomonadati</taxon>
        <taxon>Pseudomonadota</taxon>
        <taxon>Alphaproteobacteria</taxon>
        <taxon>Rhodospirillales</taxon>
        <taxon>Azospirillaceae</taxon>
        <taxon>Azospirillum</taxon>
    </lineage>
</organism>
<dbReference type="AlphaFoldDB" id="A0A2S2CL68"/>
<dbReference type="SUPFAM" id="SSF55190">
    <property type="entry name" value="Arginyl-tRNA synthetase (ArgRS), N-terminal 'additional' domain"/>
    <property type="match status" value="1"/>
</dbReference>
<protein>
    <recommendedName>
        <fullName evidence="10">Arginine--tRNA ligase</fullName>
        <ecNumber evidence="10">6.1.1.19</ecNumber>
    </recommendedName>
    <alternativeName>
        <fullName evidence="10">Arginyl-tRNA synthetase</fullName>
        <shortName evidence="10">ArgRS</shortName>
    </alternativeName>
</protein>
<comment type="subcellular location">
    <subcellularLocation>
        <location evidence="1 10">Cytoplasm</location>
    </subcellularLocation>
</comment>
<dbReference type="InterPro" id="IPR009080">
    <property type="entry name" value="tRNAsynth_Ia_anticodon-bd"/>
</dbReference>
<dbReference type="InterPro" id="IPR014729">
    <property type="entry name" value="Rossmann-like_a/b/a_fold"/>
</dbReference>
<dbReference type="InterPro" id="IPR001278">
    <property type="entry name" value="Arg-tRNA-ligase"/>
</dbReference>
<evidence type="ECO:0000313" key="14">
    <source>
        <dbReference type="EMBL" id="AWK85120.1"/>
    </source>
</evidence>
<feature type="domain" description="DALR anticodon binding" evidence="12">
    <location>
        <begin position="452"/>
        <end position="584"/>
    </location>
</feature>
<evidence type="ECO:0000256" key="7">
    <source>
        <dbReference type="ARBA" id="ARBA00022917"/>
    </source>
</evidence>
<dbReference type="Pfam" id="PF00750">
    <property type="entry name" value="tRNA-synt_1d"/>
    <property type="match status" value="1"/>
</dbReference>
<dbReference type="InterPro" id="IPR005148">
    <property type="entry name" value="Arg-tRNA-synth_N"/>
</dbReference>
<dbReference type="PANTHER" id="PTHR11956">
    <property type="entry name" value="ARGINYL-TRNA SYNTHETASE"/>
    <property type="match status" value="1"/>
</dbReference>
<evidence type="ECO:0000256" key="2">
    <source>
        <dbReference type="ARBA" id="ARBA00005594"/>
    </source>
</evidence>
<keyword evidence="15" id="KW-1185">Reference proteome</keyword>
<dbReference type="Gene3D" id="1.10.730.10">
    <property type="entry name" value="Isoleucyl-tRNA Synthetase, Domain 1"/>
    <property type="match status" value="1"/>
</dbReference>
<keyword evidence="4 10" id="KW-0436">Ligase</keyword>
<dbReference type="RefSeq" id="WP_109324063.1">
    <property type="nucleotide sequence ID" value="NZ_CP029352.1"/>
</dbReference>
<keyword evidence="8 10" id="KW-0030">Aminoacyl-tRNA synthetase</keyword>
<evidence type="ECO:0000256" key="4">
    <source>
        <dbReference type="ARBA" id="ARBA00022598"/>
    </source>
</evidence>
<evidence type="ECO:0000256" key="11">
    <source>
        <dbReference type="RuleBase" id="RU363038"/>
    </source>
</evidence>
<sequence length="586" mass="63862">MNIFKAFETDIRKLLDELAAEGAIPSGLDTSRLTVEPPREAAHGDLSTNAAMILAKPAGKPPRALAELLVAKLKARPDVTSVEIAGPGFVNLRLSPGVWRDRIRDVLTAGTAYGDSDMGRGEPVNVEYVSANPTGPLHAAHGRGAVFGDALASLLHKAGHAVTREYYINDAGAQVDVLARSTFLRYREALGEDIGEIPAGLYPGEYLKEVGQALAERDGARWVGTDESEWLPACRGFAIDMIMGWIREDLGVLGVKMDVYSSERALVAAGAVDTALKTLEDRGLIYVGVLEPPKGKKPDDWEPRPQTLFKSTGFGDDVDRPLKKSDGSFTYFSNDIAYHYDKYRRGCGALIDVWGADHGGYVKRMQAATTAITEGKAALDVKLCQLVHLMQNGQPVKMSKRAGTFVTLRDVIEAVGKDVVRFIMLTRRNDQTLEFDYAKVTEQSKDNPVFYVQYAHARIRSVLRHAAAAMPGADLSPAALAARADLARLDAEEEMALARRMASWPRLVEAAAEAHEPHRVAFYLYDLASDFHALWNKGKEDTTLRFLVEGDEEVTVARLALISAVATVIASGLAVMGVEPVEEMRS</sequence>
<dbReference type="Pfam" id="PF03485">
    <property type="entry name" value="Arg_tRNA_synt_N"/>
    <property type="match status" value="1"/>
</dbReference>
<evidence type="ECO:0000313" key="15">
    <source>
        <dbReference type="Proteomes" id="UP000245629"/>
    </source>
</evidence>